<evidence type="ECO:0000256" key="1">
    <source>
        <dbReference type="ARBA" id="ARBA00022574"/>
    </source>
</evidence>
<organism evidence="5">
    <name type="scientific">Gongylonema pulchrum</name>
    <dbReference type="NCBI Taxonomy" id="637853"/>
    <lineage>
        <taxon>Eukaryota</taxon>
        <taxon>Metazoa</taxon>
        <taxon>Ecdysozoa</taxon>
        <taxon>Nematoda</taxon>
        <taxon>Chromadorea</taxon>
        <taxon>Rhabditida</taxon>
        <taxon>Spirurina</taxon>
        <taxon>Spiruromorpha</taxon>
        <taxon>Spiruroidea</taxon>
        <taxon>Gongylonematidae</taxon>
        <taxon>Gongylonema</taxon>
    </lineage>
</organism>
<evidence type="ECO:0000313" key="4">
    <source>
        <dbReference type="Proteomes" id="UP000271098"/>
    </source>
</evidence>
<dbReference type="Proteomes" id="UP000271098">
    <property type="component" value="Unassembled WGS sequence"/>
</dbReference>
<reference evidence="5" key="1">
    <citation type="submission" date="2016-06" db="UniProtKB">
        <authorList>
            <consortium name="WormBaseParasite"/>
        </authorList>
    </citation>
    <scope>IDENTIFICATION</scope>
</reference>
<accession>A0A183DZP4</accession>
<keyword evidence="1" id="KW-0853">WD repeat</keyword>
<dbReference type="InterPro" id="IPR036322">
    <property type="entry name" value="WD40_repeat_dom_sf"/>
</dbReference>
<dbReference type="WBParaSite" id="GPUH_0001420301-mRNA-1">
    <property type="protein sequence ID" value="GPUH_0001420301-mRNA-1"/>
    <property type="gene ID" value="GPUH_0001420301"/>
</dbReference>
<sequence>MIDEMIQNLLAESEELKPKLEILRKRLEDKIVANTALPKSICQEERATGEKNLRRELRKKRILVPAPVRFLVSIIKLDEDIGEFIGCGSFDHPYPATKVMWIPDQKGAFPDLIATTGDYLRLWRVGGEGGAQIEVFLNNNRSSEYCAPLTSFDWNDVDVGLIGTSSIDTTCTIWQVEVNNLAFKRLQRTDDE</sequence>
<evidence type="ECO:0000256" key="2">
    <source>
        <dbReference type="ARBA" id="ARBA00022737"/>
    </source>
</evidence>
<keyword evidence="2" id="KW-0677">Repeat</keyword>
<dbReference type="PANTHER" id="PTHR19919">
    <property type="entry name" value="WD REPEAT CONTAINING PROTEIN"/>
    <property type="match status" value="1"/>
</dbReference>
<dbReference type="OrthoDB" id="24670at2759"/>
<name>A0A183DZP4_9BILA</name>
<gene>
    <name evidence="3" type="ORF">GPUH_LOCUS14185</name>
</gene>
<dbReference type="AlphaFoldDB" id="A0A183DZP4"/>
<proteinExistence type="predicted"/>
<dbReference type="SUPFAM" id="SSF50978">
    <property type="entry name" value="WD40 repeat-like"/>
    <property type="match status" value="1"/>
</dbReference>
<reference evidence="3 4" key="2">
    <citation type="submission" date="2018-11" db="EMBL/GenBank/DDBJ databases">
        <authorList>
            <consortium name="Pathogen Informatics"/>
        </authorList>
    </citation>
    <scope>NUCLEOTIDE SEQUENCE [LARGE SCALE GENOMIC DNA]</scope>
</reference>
<evidence type="ECO:0000313" key="5">
    <source>
        <dbReference type="WBParaSite" id="GPUH_0001420301-mRNA-1"/>
    </source>
</evidence>
<dbReference type="EMBL" id="UYRT01081001">
    <property type="protein sequence ID" value="VDN23730.1"/>
    <property type="molecule type" value="Genomic_DNA"/>
</dbReference>
<protein>
    <submittedName>
        <fullName evidence="5">WD_REPEATS_REGION domain-containing protein</fullName>
    </submittedName>
</protein>
<keyword evidence="4" id="KW-1185">Reference proteome</keyword>
<evidence type="ECO:0000313" key="3">
    <source>
        <dbReference type="EMBL" id="VDN23730.1"/>
    </source>
</evidence>
<dbReference type="InterPro" id="IPR045159">
    <property type="entry name" value="DCAF7-like"/>
</dbReference>